<sequence length="101" mass="10097">MGYRRHGNAVSGTGTDCIVAAAPQTGEPALFAGLHTPVGEAVGAAVLAAISEGGASGARRGMQAALASPHDRCAAVGTCYTRDAFVWSGLATAVQSLRQLD</sequence>
<evidence type="ECO:0000313" key="2">
    <source>
        <dbReference type="Proteomes" id="UP001349262"/>
    </source>
</evidence>
<protein>
    <recommendedName>
        <fullName evidence="3">Adenosylcobinamide amidohydrolase</fullName>
    </recommendedName>
</protein>
<gene>
    <name evidence="1" type="ORF">MRSR164_00045</name>
</gene>
<name>A0ABU7T4M2_9HYPH</name>
<dbReference type="InterPro" id="IPR002808">
    <property type="entry name" value="AdoCbi_amidolase"/>
</dbReference>
<dbReference type="Pfam" id="PF01955">
    <property type="entry name" value="CbiZ"/>
    <property type="match status" value="1"/>
</dbReference>
<organism evidence="1 2">
    <name type="scientific">Methylobacterium radiotolerans</name>
    <dbReference type="NCBI Taxonomy" id="31998"/>
    <lineage>
        <taxon>Bacteria</taxon>
        <taxon>Pseudomonadati</taxon>
        <taxon>Pseudomonadota</taxon>
        <taxon>Alphaproteobacteria</taxon>
        <taxon>Hyphomicrobiales</taxon>
        <taxon>Methylobacteriaceae</taxon>
        <taxon>Methylobacterium</taxon>
    </lineage>
</organism>
<accession>A0ABU7T4M2</accession>
<evidence type="ECO:0008006" key="3">
    <source>
        <dbReference type="Google" id="ProtNLM"/>
    </source>
</evidence>
<proteinExistence type="predicted"/>
<dbReference type="EMBL" id="MLBY01000001">
    <property type="protein sequence ID" value="MEE7455252.1"/>
    <property type="molecule type" value="Genomic_DNA"/>
</dbReference>
<keyword evidence="2" id="KW-1185">Reference proteome</keyword>
<dbReference type="Proteomes" id="UP001349262">
    <property type="component" value="Unassembled WGS sequence"/>
</dbReference>
<comment type="caution">
    <text evidence="1">The sequence shown here is derived from an EMBL/GenBank/DDBJ whole genome shotgun (WGS) entry which is preliminary data.</text>
</comment>
<reference evidence="1 2" key="1">
    <citation type="journal article" date="2012" name="Genet. Mol. Biol.">
        <title>Analysis of 16S rRNA and mxaF genes revealing insights into Methylobacterium niche-specific plant association.</title>
        <authorList>
            <person name="Dourado M.N."/>
            <person name="Andreote F.D."/>
            <person name="Dini-Andreote F."/>
            <person name="Conti R."/>
            <person name="Araujo J.M."/>
            <person name="Araujo W.L."/>
        </authorList>
    </citation>
    <scope>NUCLEOTIDE SEQUENCE [LARGE SCALE GENOMIC DNA]</scope>
    <source>
        <strain evidence="1 2">SR1.6/4</strain>
    </source>
</reference>
<evidence type="ECO:0000313" key="1">
    <source>
        <dbReference type="EMBL" id="MEE7455252.1"/>
    </source>
</evidence>